<protein>
    <submittedName>
        <fullName evidence="11">33 kDa ribonucleoprotein, chloroplastic</fullName>
    </submittedName>
</protein>
<dbReference type="PANTHER" id="PTHR48025">
    <property type="entry name" value="OS02G0815200 PROTEIN"/>
    <property type="match status" value="1"/>
</dbReference>
<evidence type="ECO:0000259" key="10">
    <source>
        <dbReference type="PROSITE" id="PS50102"/>
    </source>
</evidence>
<dbReference type="GO" id="GO:0006397">
    <property type="term" value="P:mRNA processing"/>
    <property type="evidence" value="ECO:0007669"/>
    <property type="project" value="UniProtKB-KW"/>
</dbReference>
<dbReference type="InterPro" id="IPR035979">
    <property type="entry name" value="RBD_domain_sf"/>
</dbReference>
<dbReference type="InterPro" id="IPR012677">
    <property type="entry name" value="Nucleotide-bd_a/b_plait_sf"/>
</dbReference>
<keyword evidence="7 11" id="KW-0687">Ribonucleoprotein</keyword>
<comment type="caution">
    <text evidence="11">The sequence shown here is derived from an EMBL/GenBank/DDBJ whole genome shotgun (WGS) entry which is preliminary data.</text>
</comment>
<evidence type="ECO:0000256" key="8">
    <source>
        <dbReference type="PROSITE-ProRule" id="PRU00176"/>
    </source>
</evidence>
<dbReference type="Proteomes" id="UP000289340">
    <property type="component" value="Chromosome 19"/>
</dbReference>
<accession>A0A445FJ73</accession>
<dbReference type="CDD" id="cd21609">
    <property type="entry name" value="RRM1_PSRP2_like"/>
    <property type="match status" value="1"/>
</dbReference>
<evidence type="ECO:0000256" key="3">
    <source>
        <dbReference type="ARBA" id="ARBA00022640"/>
    </source>
</evidence>
<dbReference type="PANTHER" id="PTHR48025:SF11">
    <property type="entry name" value="RNA-BINDING PROTEIN CP33, CHLOROPLASTIC"/>
    <property type="match status" value="1"/>
</dbReference>
<dbReference type="Pfam" id="PF00076">
    <property type="entry name" value="RRM_1"/>
    <property type="match status" value="2"/>
</dbReference>
<dbReference type="Gene3D" id="3.30.70.330">
    <property type="match status" value="2"/>
</dbReference>
<reference evidence="11 12" key="1">
    <citation type="submission" date="2018-09" db="EMBL/GenBank/DDBJ databases">
        <title>A high-quality reference genome of wild soybean provides a powerful tool to mine soybean genomes.</title>
        <authorList>
            <person name="Xie M."/>
            <person name="Chung C.Y.L."/>
            <person name="Li M.-W."/>
            <person name="Wong F.-L."/>
            <person name="Chan T.-F."/>
            <person name="Lam H.-M."/>
        </authorList>
    </citation>
    <scope>NUCLEOTIDE SEQUENCE [LARGE SCALE GENOMIC DNA]</scope>
    <source>
        <strain evidence="12">cv. W05</strain>
        <tissue evidence="11">Hypocotyl of etiolated seedlings</tissue>
    </source>
</reference>
<dbReference type="PROSITE" id="PS50102">
    <property type="entry name" value="RRM"/>
    <property type="match status" value="2"/>
</dbReference>
<evidence type="ECO:0000256" key="9">
    <source>
        <dbReference type="SAM" id="MobiDB-lite"/>
    </source>
</evidence>
<dbReference type="InterPro" id="IPR048289">
    <property type="entry name" value="RRM2_NsCP33-like"/>
</dbReference>
<keyword evidence="6 8" id="KW-0694">RNA-binding</keyword>
<evidence type="ECO:0000256" key="5">
    <source>
        <dbReference type="ARBA" id="ARBA00022737"/>
    </source>
</evidence>
<dbReference type="GO" id="GO:1990904">
    <property type="term" value="C:ribonucleoprotein complex"/>
    <property type="evidence" value="ECO:0007669"/>
    <property type="project" value="UniProtKB-KW"/>
</dbReference>
<dbReference type="GO" id="GO:1901259">
    <property type="term" value="P:chloroplast rRNA processing"/>
    <property type="evidence" value="ECO:0007669"/>
    <property type="project" value="TreeGrafter"/>
</dbReference>
<feature type="compositionally biased region" description="Basic and acidic residues" evidence="9">
    <location>
        <begin position="89"/>
        <end position="103"/>
    </location>
</feature>
<evidence type="ECO:0000256" key="4">
    <source>
        <dbReference type="ARBA" id="ARBA00022664"/>
    </source>
</evidence>
<dbReference type="FunFam" id="3.30.70.330:FF:000760">
    <property type="entry name" value="33 kDa ribonucleoprotein, chloroplastic"/>
    <property type="match status" value="1"/>
</dbReference>
<feature type="domain" description="RRM" evidence="10">
    <location>
        <begin position="108"/>
        <end position="186"/>
    </location>
</feature>
<feature type="domain" description="RRM" evidence="10">
    <location>
        <begin position="211"/>
        <end position="289"/>
    </location>
</feature>
<dbReference type="GO" id="GO:0003729">
    <property type="term" value="F:mRNA binding"/>
    <property type="evidence" value="ECO:0007669"/>
    <property type="project" value="TreeGrafter"/>
</dbReference>
<dbReference type="InterPro" id="IPR000504">
    <property type="entry name" value="RRM_dom"/>
</dbReference>
<feature type="region of interest" description="Disordered" evidence="9">
    <location>
        <begin position="74"/>
        <end position="107"/>
    </location>
</feature>
<organism evidence="11 12">
    <name type="scientific">Glycine soja</name>
    <name type="common">Wild soybean</name>
    <dbReference type="NCBI Taxonomy" id="3848"/>
    <lineage>
        <taxon>Eukaryota</taxon>
        <taxon>Viridiplantae</taxon>
        <taxon>Streptophyta</taxon>
        <taxon>Embryophyta</taxon>
        <taxon>Tracheophyta</taxon>
        <taxon>Spermatophyta</taxon>
        <taxon>Magnoliopsida</taxon>
        <taxon>eudicotyledons</taxon>
        <taxon>Gunneridae</taxon>
        <taxon>Pentapetalae</taxon>
        <taxon>rosids</taxon>
        <taxon>fabids</taxon>
        <taxon>Fabales</taxon>
        <taxon>Fabaceae</taxon>
        <taxon>Papilionoideae</taxon>
        <taxon>50 kb inversion clade</taxon>
        <taxon>NPAAA clade</taxon>
        <taxon>indigoferoid/millettioid clade</taxon>
        <taxon>Phaseoleae</taxon>
        <taxon>Glycine</taxon>
        <taxon>Glycine subgen. Soja</taxon>
    </lineage>
</organism>
<dbReference type="SMR" id="A0A445FJ73"/>
<keyword evidence="3" id="KW-0934">Plastid</keyword>
<keyword evidence="5" id="KW-0677">Repeat</keyword>
<name>A0A445FJ73_GLYSO</name>
<evidence type="ECO:0000256" key="6">
    <source>
        <dbReference type="ARBA" id="ARBA00022884"/>
    </source>
</evidence>
<dbReference type="SMART" id="SM00360">
    <property type="entry name" value="RRM"/>
    <property type="match status" value="2"/>
</dbReference>
<keyword evidence="12" id="KW-1185">Reference proteome</keyword>
<keyword evidence="4" id="KW-0507">mRNA processing</keyword>
<dbReference type="EMBL" id="QZWG01000019">
    <property type="protein sequence ID" value="RZB48841.1"/>
    <property type="molecule type" value="Genomic_DNA"/>
</dbReference>
<evidence type="ECO:0000256" key="2">
    <source>
        <dbReference type="ARBA" id="ARBA00022528"/>
    </source>
</evidence>
<dbReference type="AlphaFoldDB" id="A0A445FJ73"/>
<evidence type="ECO:0000256" key="1">
    <source>
        <dbReference type="ARBA" id="ARBA00004229"/>
    </source>
</evidence>
<dbReference type="GO" id="GO:0009535">
    <property type="term" value="C:chloroplast thylakoid membrane"/>
    <property type="evidence" value="ECO:0007669"/>
    <property type="project" value="TreeGrafter"/>
</dbReference>
<keyword evidence="2" id="KW-0150">Chloroplast</keyword>
<feature type="compositionally biased region" description="Polar residues" evidence="9">
    <location>
        <begin position="301"/>
        <end position="317"/>
    </location>
</feature>
<evidence type="ECO:0000313" key="11">
    <source>
        <dbReference type="EMBL" id="RZB48841.1"/>
    </source>
</evidence>
<sequence length="317" mass="34266">MAATASVSSSICNRIYNLSFTHPSLSLTSSNFPQRPVSQKPLSLNLESQSFALSFLPLHRLPPPFAAFDGLEVAQDTTESQQDEPEPETVEKTEQEEEQKVSDSNDAGRLYVGNLPYSITNSELGELFGEAGTVASVEIVYDRVTDRSRGFAFVTMGSVEDAKEAIRMFDGSQVGGRTVKVNFPEVPKGGERLVMGSKILNSYRGFVDSPHKIYAGNLGWGLTSQGLREAFAEQPGVLSAKVIYERDSGRSRGFGFVSFETAESARAALDIMNGVEVQGRPLRLNLAEARTPSSPPVIQKNVGSNVESSELVSSAST</sequence>
<dbReference type="SUPFAM" id="SSF54928">
    <property type="entry name" value="RNA-binding domain, RBD"/>
    <property type="match status" value="2"/>
</dbReference>
<dbReference type="CDD" id="cd21608">
    <property type="entry name" value="RRM2_NsCP33_like"/>
    <property type="match status" value="1"/>
</dbReference>
<proteinExistence type="predicted"/>
<dbReference type="Gramene" id="XM_028362245.1">
    <property type="protein sequence ID" value="XP_028218046.1"/>
    <property type="gene ID" value="LOC114400006"/>
</dbReference>
<comment type="subcellular location">
    <subcellularLocation>
        <location evidence="1">Plastid</location>
        <location evidence="1">Chloroplast</location>
    </subcellularLocation>
</comment>
<evidence type="ECO:0000313" key="12">
    <source>
        <dbReference type="Proteomes" id="UP000289340"/>
    </source>
</evidence>
<gene>
    <name evidence="11" type="ORF">D0Y65_052046</name>
</gene>
<dbReference type="FunFam" id="3.30.70.330:FF:000698">
    <property type="entry name" value="33 kDa ribonucleoprotein, chloroplastic"/>
    <property type="match status" value="1"/>
</dbReference>
<dbReference type="InterPro" id="IPR050502">
    <property type="entry name" value="Euk_RNA-bind_prot"/>
</dbReference>
<evidence type="ECO:0000256" key="7">
    <source>
        <dbReference type="ARBA" id="ARBA00023274"/>
    </source>
</evidence>
<feature type="region of interest" description="Disordered" evidence="9">
    <location>
        <begin position="293"/>
        <end position="317"/>
    </location>
</feature>